<dbReference type="Pfam" id="PF00391">
    <property type="entry name" value="PEP-utilizers"/>
    <property type="match status" value="1"/>
</dbReference>
<dbReference type="OrthoDB" id="9765468at2"/>
<dbReference type="InterPro" id="IPR002192">
    <property type="entry name" value="PPDK_AMP/ATP-bd"/>
</dbReference>
<reference evidence="3 4" key="1">
    <citation type="submission" date="2016-11" db="EMBL/GenBank/DDBJ databases">
        <authorList>
            <person name="Jaros S."/>
            <person name="Januszkiewicz K."/>
            <person name="Wedrychowicz H."/>
        </authorList>
    </citation>
    <scope>NUCLEOTIDE SEQUENCE [LARGE SCALE GENOMIC DNA]</scope>
    <source>
        <strain evidence="3 4">DSM 3090</strain>
    </source>
</reference>
<feature type="domain" description="Pyruvate phosphate dikinase AMP/ATP-binding" evidence="2">
    <location>
        <begin position="18"/>
        <end position="199"/>
    </location>
</feature>
<sequence>MRIYNIRDIISEKVEPQIIGNKAYGLGILSNKNIKIADGFVIPVDFFYECVKYNNAEKYLKNIKDKNNVSQFREIIKTFIIPKKIWSIIEENTTQIGYPVIARSSSTNEDCANSTMAGMYLSIGEINTLEHLKNSILDVWASAYYNYFSINTPIAIIIQRYFKSELGGVIFSKHPIGKDCYYGEYSMKGAEDVVDGKCNYSFEITEGNNLVNSDSYLKNYSNELGNIVKKIKEYFQCEVDIEWLIYKTQIVVLQARPITTYIHKKNINKFCIIDVDDRETLCTVDMSKFYSKYMKWFDKRDRLRKICINNNIDIPIVKYVFYNNDNLDLNQLYSVFKRAKILKIENNDKVRTRKKEELGTYLREICSTPCHNINIVRIQEITSTEYCGNACMTNEGYIYIECMPGGFGGFLSGELDFSKYLIDSEGNILSENILIYNYIWKIDQRTGRFVKSKLNNGMTGSINDFLIKKVVYMVQVLNKVYKNIKIEFETEGENVFFNDATFEKKSVSSDNISYGILSTGDFYGKVDIISEDTIKLLKEEVGSRSVIAESEFINKSRKYLEHIHINNGQKKVMVAPYPDPCLSALVDCYEGFIFERGGLLSHMAIILREKRKPAIIKKDLGELKNGVYVEIKDGMVKILKGDKGENAPEGTIIGIRE</sequence>
<dbReference type="Pfam" id="PF01326">
    <property type="entry name" value="PPDK_N"/>
    <property type="match status" value="2"/>
</dbReference>
<dbReference type="Gene3D" id="3.50.30.10">
    <property type="entry name" value="Phosphohistidine domain"/>
    <property type="match status" value="1"/>
</dbReference>
<dbReference type="Gene3D" id="3.30.470.20">
    <property type="entry name" value="ATP-grasp fold, B domain"/>
    <property type="match status" value="1"/>
</dbReference>
<dbReference type="Proteomes" id="UP000183952">
    <property type="component" value="Unassembled WGS sequence"/>
</dbReference>
<dbReference type="GO" id="GO:0005524">
    <property type="term" value="F:ATP binding"/>
    <property type="evidence" value="ECO:0007669"/>
    <property type="project" value="InterPro"/>
</dbReference>
<dbReference type="GO" id="GO:0016301">
    <property type="term" value="F:kinase activity"/>
    <property type="evidence" value="ECO:0007669"/>
    <property type="project" value="UniProtKB-KW"/>
</dbReference>
<evidence type="ECO:0000313" key="3">
    <source>
        <dbReference type="EMBL" id="SHJ54214.1"/>
    </source>
</evidence>
<dbReference type="STRING" id="1121331.SAMN02745248_00343"/>
<dbReference type="InterPro" id="IPR013815">
    <property type="entry name" value="ATP_grasp_subdomain_1"/>
</dbReference>
<feature type="domain" description="Pyruvate phosphate dikinase AMP/ATP-binding" evidence="2">
    <location>
        <begin position="220"/>
        <end position="266"/>
    </location>
</feature>
<dbReference type="InterPro" id="IPR051549">
    <property type="entry name" value="PEP_Utilizing_Enz"/>
</dbReference>
<proteinExistence type="predicted"/>
<dbReference type="SUPFAM" id="SSF56059">
    <property type="entry name" value="Glutathione synthetase ATP-binding domain-like"/>
    <property type="match status" value="1"/>
</dbReference>
<evidence type="ECO:0000313" key="4">
    <source>
        <dbReference type="Proteomes" id="UP000183952"/>
    </source>
</evidence>
<dbReference type="RefSeq" id="WP_072901631.1">
    <property type="nucleotide sequence ID" value="NZ_FRAD01000004.1"/>
</dbReference>
<dbReference type="AlphaFoldDB" id="A0A1M6K5G6"/>
<dbReference type="InterPro" id="IPR036637">
    <property type="entry name" value="Phosphohistidine_dom_sf"/>
</dbReference>
<keyword evidence="3" id="KW-0808">Transferase</keyword>
<evidence type="ECO:0000259" key="1">
    <source>
        <dbReference type="Pfam" id="PF00391"/>
    </source>
</evidence>
<organism evidence="3 4">
    <name type="scientific">Hathewaya proteolytica DSM 3090</name>
    <dbReference type="NCBI Taxonomy" id="1121331"/>
    <lineage>
        <taxon>Bacteria</taxon>
        <taxon>Bacillati</taxon>
        <taxon>Bacillota</taxon>
        <taxon>Clostridia</taxon>
        <taxon>Eubacteriales</taxon>
        <taxon>Clostridiaceae</taxon>
        <taxon>Hathewaya</taxon>
    </lineage>
</organism>
<name>A0A1M6K5G6_9CLOT</name>
<dbReference type="InterPro" id="IPR008279">
    <property type="entry name" value="PEP-util_enz_mobile_dom"/>
</dbReference>
<dbReference type="PANTHER" id="PTHR43615:SF1">
    <property type="entry name" value="PPDK_N DOMAIN-CONTAINING PROTEIN"/>
    <property type="match status" value="1"/>
</dbReference>
<gene>
    <name evidence="3" type="ORF">SAMN02745248_00343</name>
</gene>
<keyword evidence="3" id="KW-0418">Kinase</keyword>
<dbReference type="SUPFAM" id="SSF52009">
    <property type="entry name" value="Phosphohistidine domain"/>
    <property type="match status" value="1"/>
</dbReference>
<dbReference type="PANTHER" id="PTHR43615">
    <property type="entry name" value="PHOSPHOENOLPYRUVATE SYNTHASE-RELATED"/>
    <property type="match status" value="1"/>
</dbReference>
<dbReference type="Gene3D" id="3.30.1490.20">
    <property type="entry name" value="ATP-grasp fold, A domain"/>
    <property type="match status" value="1"/>
</dbReference>
<keyword evidence="3" id="KW-0670">Pyruvate</keyword>
<protein>
    <submittedName>
        <fullName evidence="3">Pyruvate phosphate dikinase, PEP/pyruvate binding domain</fullName>
    </submittedName>
</protein>
<feature type="domain" description="PEP-utilising enzyme mobile" evidence="1">
    <location>
        <begin position="570"/>
        <end position="618"/>
    </location>
</feature>
<evidence type="ECO:0000259" key="2">
    <source>
        <dbReference type="Pfam" id="PF01326"/>
    </source>
</evidence>
<keyword evidence="4" id="KW-1185">Reference proteome</keyword>
<dbReference type="EMBL" id="FRAD01000004">
    <property type="protein sequence ID" value="SHJ54214.1"/>
    <property type="molecule type" value="Genomic_DNA"/>
</dbReference>
<accession>A0A1M6K5G6</accession>